<evidence type="ECO:0000256" key="4">
    <source>
        <dbReference type="SAM" id="MobiDB-lite"/>
    </source>
</evidence>
<dbReference type="Pfam" id="PF00023">
    <property type="entry name" value="Ank"/>
    <property type="match status" value="1"/>
</dbReference>
<dbReference type="InterPro" id="IPR002110">
    <property type="entry name" value="Ankyrin_rpt"/>
</dbReference>
<evidence type="ECO:0000259" key="5">
    <source>
        <dbReference type="Pfam" id="PF24883"/>
    </source>
</evidence>
<protein>
    <submittedName>
        <fullName evidence="6">Ankyrin</fullName>
    </submittedName>
</protein>
<dbReference type="SMART" id="SM00248">
    <property type="entry name" value="ANK"/>
    <property type="match status" value="11"/>
</dbReference>
<sequence>MLQIFNRSDYEACKTLNRKPLESTLQWLQDHPAYINWASTNSSSILQVSGARGSGKSVLARYVVDDGFQDAQCVRTYFFFKREHEKDQDKVSAALRAIFHQLLIAQPRLLDIISPEVTRKASVDVLSELLLQIIDSWNHGTILCVIDGLDECEEAEKAQILRIVQNIHDRMNMSAYSPLGVLKFLFTSRSPVLVECCVQRVIPTIVLSGEDEAAAINREFEWTICMELEKIALEFDLEEVVQSTLLERLLEVPQPTYAWVTTIFQDVRSALQSAGANLAILIDQLPQKPNDPYELLLHQTANREDAKVIAQYLLVAQRPLSVTELDVILALQPQSTSYKNLNLFRCFSREEYIRNTCGSFVNVGEGEVYFDHDAAMDFLLNITGSKTPAERIHENLKDLQVAHQMLARACVRLLLFEEFANDPLSLVCRCGLSKRTPSSMLRWANKNFILEWMTILFNEYSQLTSFSVHSKGKEVEERETDEVIQNKNAAEATAAVSAYRDKHEFLEFSSDSDIWKDVMQLYNPPRFGTWFSVYWATKPVTELPHFTTLTVAVALEQELLIPILLANGASIEEEDTFRQRALHWAACNGSCEMLDLLLQHGAEVDSQDGSMRTPLHLAVLKGKNGLRKAALLLHYGAKIDATDIYDQTPLHLVGNKAALSQLLIEHRANVEYQDLGGRTPLIMAAAVNAVDVARTLLQNGAELSSLAMYRAAFAGSLHVIKLFDEWREMLVKQRIAERSKTAAEAQPLLEAARYGSVNDLCHRLKQDHVPLDSCDLEVNGALHYAAERNNVDIIRFVLRVSQDHPESNAYEILDMSSRNSLKSSKRANLESATSVGRTPLFLAAQYGHIDTVKLLLDAGANVKCEECEGANALFFPVLESRMEMVKLLIDHGANVNSQEKEHGFTPLFTAILCNNIEMVRLLLENGADIEIRAHLQLPITAHAICYKAEEIVHLLFEWGADITAVDANHCSLLHWAVHSNSSEDLIIFLLENGVDIHAMDKLENTAVDYAVEEGSSQAVIDLLNRASQNQAMDPRKMLIVSMLKAVDAVQSRLLNGSNAQNITLTAEDVPEAMSTLLDTAKDLQKRKFNTASAKPSSIEVPLDEDMIWQTLLLLSQVLQPKGHENDPENGELIASVTHKLGLLLMGQDQERPNGDANTNTSRNEEATKQEEVEIEPNRSAESADMGAKHNTLEQGNANWHAISNTDLNINDDTGDADVSMGIMTNTIID</sequence>
<dbReference type="SUPFAM" id="SSF52540">
    <property type="entry name" value="P-loop containing nucleoside triphosphate hydrolases"/>
    <property type="match status" value="1"/>
</dbReference>
<feature type="repeat" description="ANK" evidence="3">
    <location>
        <begin position="610"/>
        <end position="644"/>
    </location>
</feature>
<dbReference type="PRINTS" id="PR01415">
    <property type="entry name" value="ANKYRIN"/>
</dbReference>
<dbReference type="PROSITE" id="PS50088">
    <property type="entry name" value="ANK_REPEAT"/>
    <property type="match status" value="7"/>
</dbReference>
<dbReference type="PROSITE" id="PS50297">
    <property type="entry name" value="ANK_REP_REGION"/>
    <property type="match status" value="7"/>
</dbReference>
<feature type="region of interest" description="Disordered" evidence="4">
    <location>
        <begin position="1147"/>
        <end position="1186"/>
    </location>
</feature>
<evidence type="ECO:0000256" key="2">
    <source>
        <dbReference type="ARBA" id="ARBA00023043"/>
    </source>
</evidence>
<dbReference type="Gene3D" id="3.40.50.300">
    <property type="entry name" value="P-loop containing nucleotide triphosphate hydrolases"/>
    <property type="match status" value="1"/>
</dbReference>
<dbReference type="Gene3D" id="1.25.40.20">
    <property type="entry name" value="Ankyrin repeat-containing domain"/>
    <property type="match status" value="4"/>
</dbReference>
<dbReference type="EMBL" id="KZ805441">
    <property type="protein sequence ID" value="PVH97246.1"/>
    <property type="molecule type" value="Genomic_DNA"/>
</dbReference>
<feature type="repeat" description="ANK" evidence="3">
    <location>
        <begin position="835"/>
        <end position="867"/>
    </location>
</feature>
<feature type="repeat" description="ANK" evidence="3">
    <location>
        <begin position="577"/>
        <end position="609"/>
    </location>
</feature>
<feature type="compositionally biased region" description="Basic and acidic residues" evidence="4">
    <location>
        <begin position="1162"/>
        <end position="1178"/>
    </location>
</feature>
<reference evidence="6 7" key="1">
    <citation type="journal article" date="2018" name="Sci. Rep.">
        <title>Comparative genomics provides insights into the lifestyle and reveals functional heterogeneity of dark septate endophytic fungi.</title>
        <authorList>
            <person name="Knapp D.G."/>
            <person name="Nemeth J.B."/>
            <person name="Barry K."/>
            <person name="Hainaut M."/>
            <person name="Henrissat B."/>
            <person name="Johnson J."/>
            <person name="Kuo A."/>
            <person name="Lim J.H.P."/>
            <person name="Lipzen A."/>
            <person name="Nolan M."/>
            <person name="Ohm R.A."/>
            <person name="Tamas L."/>
            <person name="Grigoriev I.V."/>
            <person name="Spatafora J.W."/>
            <person name="Nagy L.G."/>
            <person name="Kovacs G.M."/>
        </authorList>
    </citation>
    <scope>NUCLEOTIDE SEQUENCE [LARGE SCALE GENOMIC DNA]</scope>
    <source>
        <strain evidence="6 7">DSE2036</strain>
    </source>
</reference>
<accession>A0A2V1DGF7</accession>
<dbReference type="Proteomes" id="UP000244855">
    <property type="component" value="Unassembled WGS sequence"/>
</dbReference>
<organism evidence="6 7">
    <name type="scientific">Periconia macrospinosa</name>
    <dbReference type="NCBI Taxonomy" id="97972"/>
    <lineage>
        <taxon>Eukaryota</taxon>
        <taxon>Fungi</taxon>
        <taxon>Dikarya</taxon>
        <taxon>Ascomycota</taxon>
        <taxon>Pezizomycotina</taxon>
        <taxon>Dothideomycetes</taxon>
        <taxon>Pleosporomycetidae</taxon>
        <taxon>Pleosporales</taxon>
        <taxon>Massarineae</taxon>
        <taxon>Periconiaceae</taxon>
        <taxon>Periconia</taxon>
    </lineage>
</organism>
<dbReference type="SUPFAM" id="SSF48403">
    <property type="entry name" value="Ankyrin repeat"/>
    <property type="match status" value="2"/>
</dbReference>
<dbReference type="InterPro" id="IPR056884">
    <property type="entry name" value="NPHP3-like_N"/>
</dbReference>
<keyword evidence="2 3" id="KW-0040">ANK repeat</keyword>
<dbReference type="OrthoDB" id="194358at2759"/>
<dbReference type="Pfam" id="PF12796">
    <property type="entry name" value="Ank_2"/>
    <property type="match status" value="3"/>
</dbReference>
<evidence type="ECO:0000256" key="1">
    <source>
        <dbReference type="ARBA" id="ARBA00022737"/>
    </source>
</evidence>
<evidence type="ECO:0000256" key="3">
    <source>
        <dbReference type="PROSITE-ProRule" id="PRU00023"/>
    </source>
</evidence>
<dbReference type="AlphaFoldDB" id="A0A2V1DGF7"/>
<keyword evidence="7" id="KW-1185">Reference proteome</keyword>
<feature type="repeat" description="ANK" evidence="3">
    <location>
        <begin position="676"/>
        <end position="708"/>
    </location>
</feature>
<feature type="domain" description="Nephrocystin 3-like N-terminal" evidence="5">
    <location>
        <begin position="24"/>
        <end position="189"/>
    </location>
</feature>
<feature type="repeat" description="ANK" evidence="3">
    <location>
        <begin position="968"/>
        <end position="1001"/>
    </location>
</feature>
<keyword evidence="1" id="KW-0677">Repeat</keyword>
<proteinExistence type="predicted"/>
<evidence type="ECO:0000313" key="6">
    <source>
        <dbReference type="EMBL" id="PVH97246.1"/>
    </source>
</evidence>
<feature type="repeat" description="ANK" evidence="3">
    <location>
        <begin position="868"/>
        <end position="900"/>
    </location>
</feature>
<dbReference type="PANTHER" id="PTHR24198:SF165">
    <property type="entry name" value="ANKYRIN REPEAT-CONTAINING PROTEIN-RELATED"/>
    <property type="match status" value="1"/>
</dbReference>
<dbReference type="STRING" id="97972.A0A2V1DGF7"/>
<dbReference type="Pfam" id="PF24883">
    <property type="entry name" value="NPHP3_N"/>
    <property type="match status" value="1"/>
</dbReference>
<dbReference type="PANTHER" id="PTHR24198">
    <property type="entry name" value="ANKYRIN REPEAT AND PROTEIN KINASE DOMAIN-CONTAINING PROTEIN"/>
    <property type="match status" value="1"/>
</dbReference>
<feature type="repeat" description="ANK" evidence="3">
    <location>
        <begin position="902"/>
        <end position="934"/>
    </location>
</feature>
<dbReference type="InterPro" id="IPR027417">
    <property type="entry name" value="P-loop_NTPase"/>
</dbReference>
<gene>
    <name evidence="6" type="ORF">DM02DRAFT_685585</name>
</gene>
<name>A0A2V1DGF7_9PLEO</name>
<evidence type="ECO:0000313" key="7">
    <source>
        <dbReference type="Proteomes" id="UP000244855"/>
    </source>
</evidence>
<dbReference type="InterPro" id="IPR036770">
    <property type="entry name" value="Ankyrin_rpt-contain_sf"/>
</dbReference>